<dbReference type="HOGENOM" id="CLU_2030924_0_0_1"/>
<sequence>MVKIWEADFMEANPCLADFMLKGIDCVVCIDAGKSGHGSQELDASFFSETQDWNKYVAPMLSQCKIGVEEEETCSSLRRFLIHISSAVVLAIALYSASVEDLATDLCLDDFQDTGLLPRYIM</sequence>
<protein>
    <submittedName>
        <fullName evidence="1">Uncharacterized protein</fullName>
    </submittedName>
</protein>
<dbReference type="EMBL" id="CM001887">
    <property type="protein sequence ID" value="EOY32309.1"/>
    <property type="molecule type" value="Genomic_DNA"/>
</dbReference>
<dbReference type="AlphaFoldDB" id="A0A061GYR5"/>
<dbReference type="Proteomes" id="UP000026915">
    <property type="component" value="Chromosome 9"/>
</dbReference>
<proteinExistence type="predicted"/>
<keyword evidence="2" id="KW-1185">Reference proteome</keyword>
<dbReference type="Gramene" id="EOY32309">
    <property type="protein sequence ID" value="EOY32309"/>
    <property type="gene ID" value="TCM_040048"/>
</dbReference>
<accession>A0A061GYR5</accession>
<dbReference type="InParanoid" id="A0A061GYR5"/>
<organism evidence="1 2">
    <name type="scientific">Theobroma cacao</name>
    <name type="common">Cacao</name>
    <name type="synonym">Cocoa</name>
    <dbReference type="NCBI Taxonomy" id="3641"/>
    <lineage>
        <taxon>Eukaryota</taxon>
        <taxon>Viridiplantae</taxon>
        <taxon>Streptophyta</taxon>
        <taxon>Embryophyta</taxon>
        <taxon>Tracheophyta</taxon>
        <taxon>Spermatophyta</taxon>
        <taxon>Magnoliopsida</taxon>
        <taxon>eudicotyledons</taxon>
        <taxon>Gunneridae</taxon>
        <taxon>Pentapetalae</taxon>
        <taxon>rosids</taxon>
        <taxon>malvids</taxon>
        <taxon>Malvales</taxon>
        <taxon>Malvaceae</taxon>
        <taxon>Byttnerioideae</taxon>
        <taxon>Theobroma</taxon>
    </lineage>
</organism>
<evidence type="ECO:0000313" key="1">
    <source>
        <dbReference type="EMBL" id="EOY32309.1"/>
    </source>
</evidence>
<evidence type="ECO:0000313" key="2">
    <source>
        <dbReference type="Proteomes" id="UP000026915"/>
    </source>
</evidence>
<reference evidence="1 2" key="1">
    <citation type="journal article" date="2013" name="Genome Biol.">
        <title>The genome sequence of the most widely cultivated cacao type and its use to identify candidate genes regulating pod color.</title>
        <authorList>
            <person name="Motamayor J.C."/>
            <person name="Mockaitis K."/>
            <person name="Schmutz J."/>
            <person name="Haiminen N."/>
            <person name="Iii D.L."/>
            <person name="Cornejo O."/>
            <person name="Findley S.D."/>
            <person name="Zheng P."/>
            <person name="Utro F."/>
            <person name="Royaert S."/>
            <person name="Saski C."/>
            <person name="Jenkins J."/>
            <person name="Podicheti R."/>
            <person name="Zhao M."/>
            <person name="Scheffler B.E."/>
            <person name="Stack J.C."/>
            <person name="Feltus F.A."/>
            <person name="Mustiga G.M."/>
            <person name="Amores F."/>
            <person name="Phillips W."/>
            <person name="Marelli J.P."/>
            <person name="May G.D."/>
            <person name="Shapiro H."/>
            <person name="Ma J."/>
            <person name="Bustamante C.D."/>
            <person name="Schnell R.J."/>
            <person name="Main D."/>
            <person name="Gilbert D."/>
            <person name="Parida L."/>
            <person name="Kuhn D.N."/>
        </authorList>
    </citation>
    <scope>NUCLEOTIDE SEQUENCE [LARGE SCALE GENOMIC DNA]</scope>
    <source>
        <strain evidence="2">cv. Matina 1-6</strain>
    </source>
</reference>
<name>A0A061GYR5_THECC</name>
<gene>
    <name evidence="1" type="ORF">TCM_040048</name>
</gene>